<comment type="function">
    <text evidence="9">Part of the tripartite ATP-independent periplasmic (TRAP) transport system.</text>
</comment>
<feature type="domain" description="Tripartite ATP-independent periplasmic transporters DctQ component" evidence="10">
    <location>
        <begin position="24"/>
        <end position="146"/>
    </location>
</feature>
<comment type="similarity">
    <text evidence="8 9">Belongs to the TRAP transporter small permease family.</text>
</comment>
<dbReference type="Pfam" id="PF04290">
    <property type="entry name" value="DctQ"/>
    <property type="match status" value="1"/>
</dbReference>
<evidence type="ECO:0000256" key="9">
    <source>
        <dbReference type="RuleBase" id="RU369079"/>
    </source>
</evidence>
<gene>
    <name evidence="11" type="ORF">ACFSUD_13590</name>
</gene>
<accession>A0ABW5U4U0</accession>
<dbReference type="EMBL" id="JBHUMP010000012">
    <property type="protein sequence ID" value="MFD2740615.1"/>
    <property type="molecule type" value="Genomic_DNA"/>
</dbReference>
<reference evidence="12" key="1">
    <citation type="journal article" date="2019" name="Int. J. Syst. Evol. Microbiol.">
        <title>The Global Catalogue of Microorganisms (GCM) 10K type strain sequencing project: providing services to taxonomists for standard genome sequencing and annotation.</title>
        <authorList>
            <consortium name="The Broad Institute Genomics Platform"/>
            <consortium name="The Broad Institute Genome Sequencing Center for Infectious Disease"/>
            <person name="Wu L."/>
            <person name="Ma J."/>
        </authorList>
    </citation>
    <scope>NUCLEOTIDE SEQUENCE [LARGE SCALE GENOMIC DNA]</scope>
    <source>
        <strain evidence="12">TISTR 2562</strain>
    </source>
</reference>
<keyword evidence="6 9" id="KW-1133">Transmembrane helix</keyword>
<feature type="transmembrane region" description="Helical" evidence="9">
    <location>
        <begin position="47"/>
        <end position="66"/>
    </location>
</feature>
<feature type="transmembrane region" description="Helical" evidence="9">
    <location>
        <begin position="86"/>
        <end position="107"/>
    </location>
</feature>
<comment type="caution">
    <text evidence="9">Lacks conserved residue(s) required for the propagation of feature annotation.</text>
</comment>
<feature type="transmembrane region" description="Helical" evidence="9">
    <location>
        <begin position="127"/>
        <end position="147"/>
    </location>
</feature>
<evidence type="ECO:0000259" key="10">
    <source>
        <dbReference type="Pfam" id="PF04290"/>
    </source>
</evidence>
<dbReference type="InterPro" id="IPR055348">
    <property type="entry name" value="DctQ"/>
</dbReference>
<dbReference type="Proteomes" id="UP001597474">
    <property type="component" value="Unassembled WGS sequence"/>
</dbReference>
<evidence type="ECO:0000256" key="7">
    <source>
        <dbReference type="ARBA" id="ARBA00023136"/>
    </source>
</evidence>
<evidence type="ECO:0000256" key="8">
    <source>
        <dbReference type="ARBA" id="ARBA00038436"/>
    </source>
</evidence>
<dbReference type="PANTHER" id="PTHR35011:SF10">
    <property type="entry name" value="TRAP TRANSPORTER SMALL PERMEASE PROTEIN"/>
    <property type="match status" value="1"/>
</dbReference>
<sequence length="162" mass="17403">MRRFLSALLMIETLAAGAFYAIAAAILFADVISRELFASPIWGGQRIAVLLANGSALIGIALAVALNRHIRPSVLDGAIPARFDPITTRVGHLVGAAVMFAGAYYGALLVLDNRAMGFTTPPLSLEIWIAQLALPYGLASAGLRYLFFAIDPDLQPRHEERI</sequence>
<evidence type="ECO:0000256" key="5">
    <source>
        <dbReference type="ARBA" id="ARBA00022692"/>
    </source>
</evidence>
<keyword evidence="7 9" id="KW-0472">Membrane</keyword>
<dbReference type="RefSeq" id="WP_386375153.1">
    <property type="nucleotide sequence ID" value="NZ_JBHUMP010000012.1"/>
</dbReference>
<evidence type="ECO:0000256" key="1">
    <source>
        <dbReference type="ARBA" id="ARBA00004429"/>
    </source>
</evidence>
<evidence type="ECO:0000313" key="11">
    <source>
        <dbReference type="EMBL" id="MFD2740615.1"/>
    </source>
</evidence>
<keyword evidence="12" id="KW-1185">Reference proteome</keyword>
<proteinExistence type="inferred from homology"/>
<keyword evidence="5 9" id="KW-0812">Transmembrane</keyword>
<keyword evidence="2 9" id="KW-0813">Transport</keyword>
<dbReference type="InterPro" id="IPR007387">
    <property type="entry name" value="TRAP_DctQ"/>
</dbReference>
<keyword evidence="4 9" id="KW-0997">Cell inner membrane</keyword>
<comment type="subunit">
    <text evidence="9">The complex comprises the extracytoplasmic solute receptor protein and the two transmembrane proteins.</text>
</comment>
<comment type="subcellular location">
    <subcellularLocation>
        <location evidence="1 9">Cell inner membrane</location>
        <topology evidence="1 9">Multi-pass membrane protein</topology>
    </subcellularLocation>
</comment>
<evidence type="ECO:0000313" key="12">
    <source>
        <dbReference type="Proteomes" id="UP001597474"/>
    </source>
</evidence>
<evidence type="ECO:0000256" key="3">
    <source>
        <dbReference type="ARBA" id="ARBA00022475"/>
    </source>
</evidence>
<evidence type="ECO:0000256" key="6">
    <source>
        <dbReference type="ARBA" id="ARBA00022989"/>
    </source>
</evidence>
<protein>
    <recommendedName>
        <fullName evidence="9">TRAP transporter small permease protein</fullName>
    </recommendedName>
</protein>
<organism evidence="11 12">
    <name type="scientific">Sulfitobacter aestuarii</name>
    <dbReference type="NCBI Taxonomy" id="2161676"/>
    <lineage>
        <taxon>Bacteria</taxon>
        <taxon>Pseudomonadati</taxon>
        <taxon>Pseudomonadota</taxon>
        <taxon>Alphaproteobacteria</taxon>
        <taxon>Rhodobacterales</taxon>
        <taxon>Roseobacteraceae</taxon>
        <taxon>Sulfitobacter</taxon>
    </lineage>
</organism>
<name>A0ABW5U4U0_9RHOB</name>
<evidence type="ECO:0000256" key="4">
    <source>
        <dbReference type="ARBA" id="ARBA00022519"/>
    </source>
</evidence>
<evidence type="ECO:0000256" key="2">
    <source>
        <dbReference type="ARBA" id="ARBA00022448"/>
    </source>
</evidence>
<dbReference type="PANTHER" id="PTHR35011">
    <property type="entry name" value="2,3-DIKETO-L-GULONATE TRAP TRANSPORTER SMALL PERMEASE PROTEIN YIAM"/>
    <property type="match status" value="1"/>
</dbReference>
<keyword evidence="3" id="KW-1003">Cell membrane</keyword>
<comment type="caution">
    <text evidence="11">The sequence shown here is derived from an EMBL/GenBank/DDBJ whole genome shotgun (WGS) entry which is preliminary data.</text>
</comment>